<feature type="transmembrane region" description="Helical" evidence="4">
    <location>
        <begin position="14"/>
        <end position="32"/>
    </location>
</feature>
<feature type="compositionally biased region" description="Low complexity" evidence="3">
    <location>
        <begin position="534"/>
        <end position="545"/>
    </location>
</feature>
<dbReference type="PANTHER" id="PTHR31342">
    <property type="entry name" value="PROTEIN CHUP1, CHLOROPLASTIC"/>
    <property type="match status" value="1"/>
</dbReference>
<feature type="region of interest" description="Disordered" evidence="3">
    <location>
        <begin position="477"/>
        <end position="504"/>
    </location>
</feature>
<dbReference type="EMBL" id="PYDT01000001">
    <property type="protein sequence ID" value="THU74833.1"/>
    <property type="molecule type" value="Genomic_DNA"/>
</dbReference>
<evidence type="ECO:0000256" key="4">
    <source>
        <dbReference type="SAM" id="Phobius"/>
    </source>
</evidence>
<evidence type="ECO:0000313" key="5">
    <source>
        <dbReference type="EMBL" id="THU74833.1"/>
    </source>
</evidence>
<evidence type="ECO:0000256" key="1">
    <source>
        <dbReference type="ARBA" id="ARBA00023054"/>
    </source>
</evidence>
<evidence type="ECO:0008006" key="7">
    <source>
        <dbReference type="Google" id="ProtNLM"/>
    </source>
</evidence>
<organism evidence="5 6">
    <name type="scientific">Musa balbisiana</name>
    <name type="common">Banana</name>
    <dbReference type="NCBI Taxonomy" id="52838"/>
    <lineage>
        <taxon>Eukaryota</taxon>
        <taxon>Viridiplantae</taxon>
        <taxon>Streptophyta</taxon>
        <taxon>Embryophyta</taxon>
        <taxon>Tracheophyta</taxon>
        <taxon>Spermatophyta</taxon>
        <taxon>Magnoliopsida</taxon>
        <taxon>Liliopsida</taxon>
        <taxon>Zingiberales</taxon>
        <taxon>Musaceae</taxon>
        <taxon>Musa</taxon>
    </lineage>
</organism>
<feature type="compositionally biased region" description="Low complexity" evidence="3">
    <location>
        <begin position="46"/>
        <end position="63"/>
    </location>
</feature>
<sequence>MELVVRGRRDVSPLFIKLGVTISLSFAGFVLVQLRSRARARPPSPLASRPRFSSGSSAAHSPSRQNSIFLSFGSKRRDDSLRLRIKYGAKSQAIGNSSVGLKDELRIPKSDDSLAKIVNGTSRITTTTTTTTTTVLLSPTSKRSGDGEGFLLSEFNDIVMKEFRATGKDAEIAANTSAPNKLEIKEDNAMEQEIANLRKLVWSLQENERSLELQLLEYYGMQEQEAAVRELESQLKINSVEAKLYSLKIESLQADNRRLQDQLTEYSRAMNELEAGRATIKILKKKLKSDGEQAKEIIVSLHQRISVLQCQEQKEAKDKRLKELEDEAVELKTINSRLAEENSDLVRQLEASQASASVALESSKVHEPISTPLQADASEEANCLRESNAKLMEDIEQLKTDRCTDVEQLVYLKWVNACLRYELRNYQPPPGKTVARDLSKNLSPRSEEKAKQLIMEYANSGADEKSLSSMDFDSEYSYSSQASTGEPEDASLDVSSSTRQRNQKKMKFLSKLKKLVLGKDTGSHKPPAADRIPRTPTSGSSSGRRASVFTCSIDDMIGRESYGSFSSSITGEPNPANQSGRIDAGADERCRNDDASSQASSRSSFFIQRLDLEEAGKEKEEVGTPYRYEKMVSREDTARDFEGGDTPEKAEIKKLAVALKRARGMSKLNRRSASFSN</sequence>
<evidence type="ECO:0000256" key="3">
    <source>
        <dbReference type="SAM" id="MobiDB-lite"/>
    </source>
</evidence>
<dbReference type="AlphaFoldDB" id="A0A4S8KHP1"/>
<dbReference type="InterPro" id="IPR040265">
    <property type="entry name" value="CHUP1/IPGA1-like"/>
</dbReference>
<proteinExistence type="predicted"/>
<feature type="compositionally biased region" description="Basic and acidic residues" evidence="3">
    <location>
        <begin position="584"/>
        <end position="594"/>
    </location>
</feature>
<protein>
    <recommendedName>
        <fullName evidence="7">Protein CHUP1, chloroplastic</fullName>
    </recommendedName>
</protein>
<feature type="region of interest" description="Disordered" evidence="3">
    <location>
        <begin position="563"/>
        <end position="603"/>
    </location>
</feature>
<accession>A0A4S8KHP1</accession>
<feature type="region of interest" description="Disordered" evidence="3">
    <location>
        <begin position="40"/>
        <end position="63"/>
    </location>
</feature>
<keyword evidence="4" id="KW-0812">Transmembrane</keyword>
<feature type="coiled-coil region" evidence="2">
    <location>
        <begin position="221"/>
        <end position="276"/>
    </location>
</feature>
<dbReference type="STRING" id="52838.A0A4S8KHP1"/>
<dbReference type="GO" id="GO:0055028">
    <property type="term" value="C:cortical microtubule"/>
    <property type="evidence" value="ECO:0007669"/>
    <property type="project" value="TreeGrafter"/>
</dbReference>
<dbReference type="PANTHER" id="PTHR31342:SF4">
    <property type="entry name" value="ACTIN BINDING PROTEIN FAMILY"/>
    <property type="match status" value="1"/>
</dbReference>
<feature type="compositionally biased region" description="Basic and acidic residues" evidence="3">
    <location>
        <begin position="434"/>
        <end position="449"/>
    </location>
</feature>
<keyword evidence="4" id="KW-0472">Membrane</keyword>
<feature type="region of interest" description="Disordered" evidence="3">
    <location>
        <begin position="430"/>
        <end position="449"/>
    </location>
</feature>
<comment type="caution">
    <text evidence="5">The sequence shown here is derived from an EMBL/GenBank/DDBJ whole genome shotgun (WGS) entry which is preliminary data.</text>
</comment>
<dbReference type="GO" id="GO:0072699">
    <property type="term" value="P:protein localization to cortical microtubule cytoskeleton"/>
    <property type="evidence" value="ECO:0007669"/>
    <property type="project" value="TreeGrafter"/>
</dbReference>
<feature type="region of interest" description="Disordered" evidence="3">
    <location>
        <begin position="516"/>
        <end position="546"/>
    </location>
</feature>
<reference evidence="5 6" key="1">
    <citation type="journal article" date="2019" name="Nat. Plants">
        <title>Genome sequencing of Musa balbisiana reveals subgenome evolution and function divergence in polyploid bananas.</title>
        <authorList>
            <person name="Yao X."/>
        </authorList>
    </citation>
    <scope>NUCLEOTIDE SEQUENCE [LARGE SCALE GENOMIC DNA]</scope>
    <source>
        <strain evidence="6">cv. DH-PKW</strain>
        <tissue evidence="5">Leaves</tissue>
    </source>
</reference>
<feature type="compositionally biased region" description="Polar residues" evidence="3">
    <location>
        <begin position="563"/>
        <end position="580"/>
    </location>
</feature>
<keyword evidence="4" id="KW-1133">Transmembrane helix</keyword>
<feature type="compositionally biased region" description="Basic and acidic residues" evidence="3">
    <location>
        <begin position="521"/>
        <end position="533"/>
    </location>
</feature>
<dbReference type="Proteomes" id="UP000317650">
    <property type="component" value="Chromosome 4"/>
</dbReference>
<name>A0A4S8KHP1_MUSBA</name>
<feature type="coiled-coil region" evidence="2">
    <location>
        <begin position="307"/>
        <end position="341"/>
    </location>
</feature>
<evidence type="ECO:0000313" key="6">
    <source>
        <dbReference type="Proteomes" id="UP000317650"/>
    </source>
</evidence>
<gene>
    <name evidence="5" type="ORF">C4D60_Mb04t37570</name>
</gene>
<keyword evidence="6" id="KW-1185">Reference proteome</keyword>
<evidence type="ECO:0000256" key="2">
    <source>
        <dbReference type="SAM" id="Coils"/>
    </source>
</evidence>
<keyword evidence="1 2" id="KW-0175">Coiled coil</keyword>